<dbReference type="AlphaFoldDB" id="A0A1T4Q0S2"/>
<dbReference type="SMART" id="SM00729">
    <property type="entry name" value="Elp3"/>
    <property type="match status" value="1"/>
</dbReference>
<dbReference type="RefSeq" id="WP_078694582.1">
    <property type="nucleotide sequence ID" value="NZ_FUWX01000017.1"/>
</dbReference>
<dbReference type="GO" id="GO:0003824">
    <property type="term" value="F:catalytic activity"/>
    <property type="evidence" value="ECO:0007669"/>
    <property type="project" value="InterPro"/>
</dbReference>
<dbReference type="SUPFAM" id="SSF102114">
    <property type="entry name" value="Radical SAM enzymes"/>
    <property type="match status" value="1"/>
</dbReference>
<keyword evidence="1" id="KW-0949">S-adenosyl-L-methionine</keyword>
<dbReference type="STRING" id="180163.SAMN02745174_02134"/>
<dbReference type="SFLD" id="SFLDF00310">
    <property type="entry name" value="oxygen-independent_coproporphy"/>
    <property type="match status" value="1"/>
</dbReference>
<proteinExistence type="predicted"/>
<feature type="domain" description="Radical SAM core" evidence="5">
    <location>
        <begin position="138"/>
        <end position="375"/>
    </location>
</feature>
<dbReference type="PANTHER" id="PTHR13932:SF1">
    <property type="entry name" value="OXYGEN-INDEPENDENT COPROPORPHYRINOGEN-III OXIDASE-LIKE PROTEIN HEMZ"/>
    <property type="match status" value="1"/>
</dbReference>
<dbReference type="EMBL" id="FUWX01000017">
    <property type="protein sequence ID" value="SJZ97372.1"/>
    <property type="molecule type" value="Genomic_DNA"/>
</dbReference>
<dbReference type="CDD" id="cd01335">
    <property type="entry name" value="Radical_SAM"/>
    <property type="match status" value="1"/>
</dbReference>
<keyword evidence="7" id="KW-1185">Reference proteome</keyword>
<keyword evidence="4" id="KW-0411">Iron-sulfur</keyword>
<keyword evidence="3" id="KW-0408">Iron</keyword>
<dbReference type="PROSITE" id="PS51918">
    <property type="entry name" value="RADICAL_SAM"/>
    <property type="match status" value="1"/>
</dbReference>
<dbReference type="InterPro" id="IPR058240">
    <property type="entry name" value="rSAM_sf"/>
</dbReference>
<keyword evidence="2" id="KW-0479">Metal-binding</keyword>
<dbReference type="InterPro" id="IPR013785">
    <property type="entry name" value="Aldolase_TIM"/>
</dbReference>
<organism evidence="6 7">
    <name type="scientific">Cetobacterium ceti</name>
    <dbReference type="NCBI Taxonomy" id="180163"/>
    <lineage>
        <taxon>Bacteria</taxon>
        <taxon>Fusobacteriati</taxon>
        <taxon>Fusobacteriota</taxon>
        <taxon>Fusobacteriia</taxon>
        <taxon>Fusobacteriales</taxon>
        <taxon>Fusobacteriaceae</taxon>
        <taxon>Cetobacterium</taxon>
    </lineage>
</organism>
<dbReference type="GO" id="GO:0046872">
    <property type="term" value="F:metal ion binding"/>
    <property type="evidence" value="ECO:0007669"/>
    <property type="project" value="UniProtKB-KW"/>
</dbReference>
<dbReference type="Gene3D" id="3.20.20.70">
    <property type="entry name" value="Aldolase class I"/>
    <property type="match status" value="1"/>
</dbReference>
<dbReference type="InterPro" id="IPR023995">
    <property type="entry name" value="HemZ"/>
</dbReference>
<dbReference type="Pfam" id="PF04055">
    <property type="entry name" value="Radical_SAM"/>
    <property type="match status" value="1"/>
</dbReference>
<dbReference type="InterPro" id="IPR006638">
    <property type="entry name" value="Elp3/MiaA/NifB-like_rSAM"/>
</dbReference>
<evidence type="ECO:0000259" key="5">
    <source>
        <dbReference type="PROSITE" id="PS51918"/>
    </source>
</evidence>
<dbReference type="PANTHER" id="PTHR13932">
    <property type="entry name" value="COPROPORPHYRINIGEN III OXIDASE"/>
    <property type="match status" value="1"/>
</dbReference>
<reference evidence="6 7" key="1">
    <citation type="submission" date="2017-02" db="EMBL/GenBank/DDBJ databases">
        <authorList>
            <person name="Peterson S.W."/>
        </authorList>
    </citation>
    <scope>NUCLEOTIDE SEQUENCE [LARGE SCALE GENOMIC DNA]</scope>
    <source>
        <strain evidence="6 7">ATCC 700028</strain>
    </source>
</reference>
<dbReference type="SFLD" id="SFLDS00029">
    <property type="entry name" value="Radical_SAM"/>
    <property type="match status" value="1"/>
</dbReference>
<evidence type="ECO:0000256" key="1">
    <source>
        <dbReference type="ARBA" id="ARBA00022691"/>
    </source>
</evidence>
<evidence type="ECO:0000313" key="7">
    <source>
        <dbReference type="Proteomes" id="UP000191153"/>
    </source>
</evidence>
<dbReference type="SFLD" id="SFLDG01065">
    <property type="entry name" value="anaerobic_coproporphyrinogen-I"/>
    <property type="match status" value="1"/>
</dbReference>
<dbReference type="NCBIfam" id="TIGR03994">
    <property type="entry name" value="rSAM_HemZ"/>
    <property type="match status" value="1"/>
</dbReference>
<dbReference type="GO" id="GO:0051539">
    <property type="term" value="F:4 iron, 4 sulfur cluster binding"/>
    <property type="evidence" value="ECO:0007669"/>
    <property type="project" value="TreeGrafter"/>
</dbReference>
<accession>A0A1T4Q0S2</accession>
<dbReference type="GO" id="GO:0005737">
    <property type="term" value="C:cytoplasm"/>
    <property type="evidence" value="ECO:0007669"/>
    <property type="project" value="TreeGrafter"/>
</dbReference>
<name>A0A1T4Q0S2_9FUSO</name>
<evidence type="ECO:0000256" key="4">
    <source>
        <dbReference type="ARBA" id="ARBA00023014"/>
    </source>
</evidence>
<dbReference type="InterPro" id="IPR007197">
    <property type="entry name" value="rSAM"/>
</dbReference>
<evidence type="ECO:0000256" key="2">
    <source>
        <dbReference type="ARBA" id="ARBA00022723"/>
    </source>
</evidence>
<gene>
    <name evidence="6" type="ORF">SAMN02745174_02134</name>
</gene>
<dbReference type="InterPro" id="IPR034505">
    <property type="entry name" value="Coproporphyrinogen-III_oxidase"/>
</dbReference>
<dbReference type="Proteomes" id="UP000191153">
    <property type="component" value="Unassembled WGS sequence"/>
</dbReference>
<sequence>MSISSNFKISEASLKEFIRILLPEGIDKELNIYGENKGENVLVKVEIDGKTGELEYKNIENLVEDQKFIMAKSALLKAYGKNYPWGGLIGVRPTKMTRRFFLWGFSEEEVKGILRGMYLVTEDKIELLIEVLKIEEKLLNKKAMNMYIGIPYCPSKCRYCSFASYEVNSKLGNFFPEFVEKLVEEIEILGKYSKDMNFKYESLYIGGGTPSTLTEENLEKVLKAIRENIDLENLKEFTFEAGREDSITRKKLELMKEYGVDRVSLNPQTFNEKTLENLNRKFNRKHFDEVYKDIKEIGFILNMDIILGLPGESVNDILYTLEELRKYDMENLTVHSLAKKKGSVLYRDENFQESHVDRRAIELRINEIVKEKGMHPYYMYRQKNSLDWGENVGYSKLNCESRFNIEMIEENQSTMGLGGGAITKLVTPDTEVNDQIERFINPKDPYCYIQEIKERNEKKIELFNKLK</sequence>
<dbReference type="NCBIfam" id="NF006064">
    <property type="entry name" value="PRK08207.2-2"/>
    <property type="match status" value="1"/>
</dbReference>
<evidence type="ECO:0000313" key="6">
    <source>
        <dbReference type="EMBL" id="SJZ97372.1"/>
    </source>
</evidence>
<evidence type="ECO:0000256" key="3">
    <source>
        <dbReference type="ARBA" id="ARBA00023004"/>
    </source>
</evidence>
<dbReference type="OrthoDB" id="9808022at2"/>
<protein>
    <submittedName>
        <fullName evidence="6">Oxygen-independent coproporphyrinogen-3 oxidase</fullName>
    </submittedName>
</protein>
<dbReference type="GO" id="GO:0006779">
    <property type="term" value="P:porphyrin-containing compound biosynthetic process"/>
    <property type="evidence" value="ECO:0007669"/>
    <property type="project" value="TreeGrafter"/>
</dbReference>
<dbReference type="SFLD" id="SFLDG01082">
    <property type="entry name" value="B12-binding_domain_containing"/>
    <property type="match status" value="1"/>
</dbReference>